<dbReference type="NCBIfam" id="TIGR04183">
    <property type="entry name" value="Por_Secre_tail"/>
    <property type="match status" value="1"/>
</dbReference>
<dbReference type="InterPro" id="IPR000209">
    <property type="entry name" value="Peptidase_S8/S53_dom"/>
</dbReference>
<evidence type="ECO:0000256" key="4">
    <source>
        <dbReference type="SAM" id="MobiDB-lite"/>
    </source>
</evidence>
<dbReference type="InterPro" id="IPR023828">
    <property type="entry name" value="Peptidase_S8_Ser-AS"/>
</dbReference>
<gene>
    <name evidence="7" type="ORF">RM540_09550</name>
</gene>
<evidence type="ECO:0000256" key="3">
    <source>
        <dbReference type="ARBA" id="ARBA00022825"/>
    </source>
</evidence>
<keyword evidence="5" id="KW-0732">Signal</keyword>
<evidence type="ECO:0000313" key="8">
    <source>
        <dbReference type="Proteomes" id="UP001267426"/>
    </source>
</evidence>
<dbReference type="InterPro" id="IPR034075">
    <property type="entry name" value="Glr3161-like_dom"/>
</dbReference>
<dbReference type="CDD" id="cd05562">
    <property type="entry name" value="Peptidases_S53_like"/>
    <property type="match status" value="1"/>
</dbReference>
<dbReference type="InterPro" id="IPR036852">
    <property type="entry name" value="Peptidase_S8/S53_dom_sf"/>
</dbReference>
<dbReference type="RefSeq" id="WP_311663493.1">
    <property type="nucleotide sequence ID" value="NZ_JAVRHT010000020.1"/>
</dbReference>
<proteinExistence type="predicted"/>
<sequence>MRFPYNGVRHGFVVAAALLALPASAQISDVQAEPSADAHREAAAPAPASPSQTDRTARLAGDGPLSRLDATLRNLVRGGAAARGGDAYVQVDVLAKGTGGASELAAKLDELGLEQTSRTDFVVSGLLPVRSIEAMAEIPSLRSAMAPHYLVHGPDGEDTYVSPVVAGRSFVGAVTGQANEALRADIARDQFGVAGRGVCIGVMSDSYNFRNGAAAGVASGDLPDGIRVLDELDTGREGSDEGRAMMELAYDVAPGVDFAFHTAFKGFANFAGGVVDLFQAGCQVVVDDIGISTDPMFQDGAISQAIDYIVSQGGAYFSSAGNSSNASYESDYRGTGITGPGGGSFHDFDPSSGVDAFQNVVLLPGQRIRFAFQYDEPSVLAGVEVSEYPSLYGGAEGQAPTSNYDVYILDGPSADAGILAVSDNDNPTFGAPYEFVDYTNATGAEQTVYVAIELVDGAERRLKYVNFGGTRSVIQNAEYAGASTAFGHSNAEGTFATGAAPWFNTPAFSEVIRENPELVGGAAVEAFTSFGGLDIRLDEDGNRLSSPIDRMKPDAVASDGDNNTFFGGDIVSDDDTFPNFFGTSAAAPNASAVAALMLEATGGAAPATAIYSALEETAVDILRGPGTFNFGSAPGFDDQSGFGFIRADEALAALAGEPVACSPEAPVFFADFDADGDDATFGEFAAVGNDSDGAFVNLTGCSFAAFNPFTERVTYATSAAGGVAAGGEFVLATQEGDQELPASVIPDGPGAIVLVEGTTEVGASVQDVLDRVVASVVYFNEDQVFGSARGGNGAARTSTDRGQSLLDALAAVRNEAPLAAGPVDVTLVASPNPVRGRLSVGFGAAEAGPVRASVYDALGREVAVLADGAFEAGRHEVTLEAGSFPSGVYIVRVSVGGDVQTQQVTVVR</sequence>
<evidence type="ECO:0000313" key="7">
    <source>
        <dbReference type="EMBL" id="MDT0631990.1"/>
    </source>
</evidence>
<dbReference type="InterPro" id="IPR026444">
    <property type="entry name" value="Secre_tail"/>
</dbReference>
<protein>
    <submittedName>
        <fullName evidence="7">T9SS type A sorting domain-containing protein</fullName>
    </submittedName>
</protein>
<dbReference type="Proteomes" id="UP001267426">
    <property type="component" value="Unassembled WGS sequence"/>
</dbReference>
<dbReference type="SUPFAM" id="SSF52743">
    <property type="entry name" value="Subtilisin-like"/>
    <property type="match status" value="1"/>
</dbReference>
<comment type="caution">
    <text evidence="7">The sequence shown here is derived from an EMBL/GenBank/DDBJ whole genome shotgun (WGS) entry which is preliminary data.</text>
</comment>
<keyword evidence="1" id="KW-0645">Protease</keyword>
<evidence type="ECO:0000259" key="6">
    <source>
        <dbReference type="Pfam" id="PF00082"/>
    </source>
</evidence>
<keyword evidence="3" id="KW-0720">Serine protease</keyword>
<evidence type="ECO:0000256" key="1">
    <source>
        <dbReference type="ARBA" id="ARBA00022670"/>
    </source>
</evidence>
<keyword evidence="2" id="KW-0378">Hydrolase</keyword>
<feature type="signal peptide" evidence="5">
    <location>
        <begin position="1"/>
        <end position="25"/>
    </location>
</feature>
<dbReference type="EMBL" id="JAVRHT010000020">
    <property type="protein sequence ID" value="MDT0631990.1"/>
    <property type="molecule type" value="Genomic_DNA"/>
</dbReference>
<feature type="domain" description="Peptidase S8/S53" evidence="6">
    <location>
        <begin position="571"/>
        <end position="627"/>
    </location>
</feature>
<keyword evidence="8" id="KW-1185">Reference proteome</keyword>
<feature type="region of interest" description="Disordered" evidence="4">
    <location>
        <begin position="31"/>
        <end position="64"/>
    </location>
</feature>
<dbReference type="Gene3D" id="3.40.50.200">
    <property type="entry name" value="Peptidase S8/S53 domain"/>
    <property type="match status" value="2"/>
</dbReference>
<evidence type="ECO:0000256" key="2">
    <source>
        <dbReference type="ARBA" id="ARBA00022801"/>
    </source>
</evidence>
<feature type="chain" id="PRO_5045096257" evidence="5">
    <location>
        <begin position="26"/>
        <end position="908"/>
    </location>
</feature>
<reference evidence="7 8" key="1">
    <citation type="submission" date="2023-09" db="EMBL/GenBank/DDBJ databases">
        <authorList>
            <person name="Rey-Velasco X."/>
        </authorList>
    </citation>
    <scope>NUCLEOTIDE SEQUENCE [LARGE SCALE GENOMIC DNA]</scope>
    <source>
        <strain evidence="7 8">F394</strain>
    </source>
</reference>
<dbReference type="PROSITE" id="PS00138">
    <property type="entry name" value="SUBTILASE_SER"/>
    <property type="match status" value="1"/>
</dbReference>
<name>A0ABU3BRS1_9BACT</name>
<accession>A0ABU3BRS1</accession>
<organism evidence="7 8">
    <name type="scientific">Rubrivirga litoralis</name>
    <dbReference type="NCBI Taxonomy" id="3075598"/>
    <lineage>
        <taxon>Bacteria</taxon>
        <taxon>Pseudomonadati</taxon>
        <taxon>Rhodothermota</taxon>
        <taxon>Rhodothermia</taxon>
        <taxon>Rhodothermales</taxon>
        <taxon>Rubricoccaceae</taxon>
        <taxon>Rubrivirga</taxon>
    </lineage>
</organism>
<evidence type="ECO:0000256" key="5">
    <source>
        <dbReference type="SAM" id="SignalP"/>
    </source>
</evidence>
<dbReference type="Pfam" id="PF00082">
    <property type="entry name" value="Peptidase_S8"/>
    <property type="match status" value="1"/>
</dbReference>